<sequence length="158" mass="16776">MALHRLACICLPFGLNSGFLIWEPVSPPALVLPVVVTTALAPALTEEAVFRAMLLAHPSVDGVLPGPARLAVAAALPLAVFVAYHLANPQEQARQTFWNWRFLVMAGVLGAACTGAYHATGGSLVAAAVTHWVPVNAWLLLLGGYRKTRGGRQRKHAP</sequence>
<dbReference type="GO" id="GO:0080120">
    <property type="term" value="P:CAAX-box protein maturation"/>
    <property type="evidence" value="ECO:0007669"/>
    <property type="project" value="UniProtKB-ARBA"/>
</dbReference>
<keyword evidence="1" id="KW-1133">Transmembrane helix</keyword>
<evidence type="ECO:0000259" key="2">
    <source>
        <dbReference type="Pfam" id="PF02517"/>
    </source>
</evidence>
<evidence type="ECO:0000313" key="4">
    <source>
        <dbReference type="Proteomes" id="UP001445335"/>
    </source>
</evidence>
<keyword evidence="1" id="KW-0812">Transmembrane</keyword>
<organism evidence="3 4">
    <name type="scientific">Elliptochloris bilobata</name>
    <dbReference type="NCBI Taxonomy" id="381761"/>
    <lineage>
        <taxon>Eukaryota</taxon>
        <taxon>Viridiplantae</taxon>
        <taxon>Chlorophyta</taxon>
        <taxon>core chlorophytes</taxon>
        <taxon>Trebouxiophyceae</taxon>
        <taxon>Trebouxiophyceae incertae sedis</taxon>
        <taxon>Elliptochloris clade</taxon>
        <taxon>Elliptochloris</taxon>
    </lineage>
</organism>
<keyword evidence="4" id="KW-1185">Reference proteome</keyword>
<dbReference type="EMBL" id="JALJOU010000017">
    <property type="protein sequence ID" value="KAK9839317.1"/>
    <property type="molecule type" value="Genomic_DNA"/>
</dbReference>
<dbReference type="Proteomes" id="UP001445335">
    <property type="component" value="Unassembled WGS sequence"/>
</dbReference>
<accession>A0AAW1S0G8</accession>
<feature type="transmembrane region" description="Helical" evidence="1">
    <location>
        <begin position="124"/>
        <end position="145"/>
    </location>
</feature>
<protein>
    <recommendedName>
        <fullName evidence="2">CAAX prenyl protease 2/Lysostaphin resistance protein A-like domain-containing protein</fullName>
    </recommendedName>
</protein>
<dbReference type="InterPro" id="IPR003675">
    <property type="entry name" value="Rce1/LyrA-like_dom"/>
</dbReference>
<proteinExistence type="predicted"/>
<reference evidence="3 4" key="1">
    <citation type="journal article" date="2024" name="Nat. Commun.">
        <title>Phylogenomics reveals the evolutionary origins of lichenization in chlorophyte algae.</title>
        <authorList>
            <person name="Puginier C."/>
            <person name="Libourel C."/>
            <person name="Otte J."/>
            <person name="Skaloud P."/>
            <person name="Haon M."/>
            <person name="Grisel S."/>
            <person name="Petersen M."/>
            <person name="Berrin J.G."/>
            <person name="Delaux P.M."/>
            <person name="Dal Grande F."/>
            <person name="Keller J."/>
        </authorList>
    </citation>
    <scope>NUCLEOTIDE SEQUENCE [LARGE SCALE GENOMIC DNA]</scope>
    <source>
        <strain evidence="3 4">SAG 245.80</strain>
    </source>
</reference>
<evidence type="ECO:0000256" key="1">
    <source>
        <dbReference type="SAM" id="Phobius"/>
    </source>
</evidence>
<comment type="caution">
    <text evidence="3">The sequence shown here is derived from an EMBL/GenBank/DDBJ whole genome shotgun (WGS) entry which is preliminary data.</text>
</comment>
<feature type="transmembrane region" description="Helical" evidence="1">
    <location>
        <begin position="98"/>
        <end position="118"/>
    </location>
</feature>
<evidence type="ECO:0000313" key="3">
    <source>
        <dbReference type="EMBL" id="KAK9839317.1"/>
    </source>
</evidence>
<dbReference type="Pfam" id="PF02517">
    <property type="entry name" value="Rce1-like"/>
    <property type="match status" value="1"/>
</dbReference>
<keyword evidence="1" id="KW-0472">Membrane</keyword>
<name>A0AAW1S0G8_9CHLO</name>
<dbReference type="GO" id="GO:0004175">
    <property type="term" value="F:endopeptidase activity"/>
    <property type="evidence" value="ECO:0007669"/>
    <property type="project" value="UniProtKB-ARBA"/>
</dbReference>
<feature type="domain" description="CAAX prenyl protease 2/Lysostaphin resistance protein A-like" evidence="2">
    <location>
        <begin position="30"/>
        <end position="133"/>
    </location>
</feature>
<dbReference type="AlphaFoldDB" id="A0AAW1S0G8"/>
<feature type="transmembrane region" description="Helical" evidence="1">
    <location>
        <begin position="68"/>
        <end position="86"/>
    </location>
</feature>
<gene>
    <name evidence="3" type="ORF">WJX81_007713</name>
</gene>